<name>A0A371B1H4_9BRAD</name>
<evidence type="ECO:0000313" key="1">
    <source>
        <dbReference type="EMBL" id="RDV01303.1"/>
    </source>
</evidence>
<dbReference type="EMBL" id="QRGO01000003">
    <property type="protein sequence ID" value="RDV01303.1"/>
    <property type="molecule type" value="Genomic_DNA"/>
</dbReference>
<dbReference type="AlphaFoldDB" id="A0A371B1H4"/>
<dbReference type="Proteomes" id="UP000263993">
    <property type="component" value="Unassembled WGS sequence"/>
</dbReference>
<proteinExistence type="predicted"/>
<reference evidence="2" key="1">
    <citation type="submission" date="2018-08" db="EMBL/GenBank/DDBJ databases">
        <authorList>
            <person name="Kim S.-J."/>
            <person name="Jung G.-Y."/>
        </authorList>
    </citation>
    <scope>NUCLEOTIDE SEQUENCE [LARGE SCALE GENOMIC DNA]</scope>
    <source>
        <strain evidence="2">GY_H</strain>
    </source>
</reference>
<dbReference type="Pfam" id="PF10931">
    <property type="entry name" value="DUF2735"/>
    <property type="match status" value="1"/>
</dbReference>
<protein>
    <submittedName>
        <fullName evidence="1">DUF2735 domain-containing protein</fullName>
    </submittedName>
</protein>
<accession>A0A371B1H4</accession>
<dbReference type="InterPro" id="IPR021232">
    <property type="entry name" value="DUF2735"/>
</dbReference>
<gene>
    <name evidence="1" type="ORF">DXH78_18940</name>
</gene>
<dbReference type="OrthoDB" id="8001436at2"/>
<keyword evidence="2" id="KW-1185">Reference proteome</keyword>
<dbReference type="RefSeq" id="WP_115518821.1">
    <property type="nucleotide sequence ID" value="NZ_QRGO01000003.1"/>
</dbReference>
<sequence>MPTNAPRETARIYQFPVGGRAGLAPRRSPEMARFADMPTISYGSSWYHDEAIREAADKPRKN</sequence>
<comment type="caution">
    <text evidence="1">The sequence shown here is derived from an EMBL/GenBank/DDBJ whole genome shotgun (WGS) entry which is preliminary data.</text>
</comment>
<organism evidence="1 2">
    <name type="scientific">Undibacter mobilis</name>
    <dbReference type="NCBI Taxonomy" id="2292256"/>
    <lineage>
        <taxon>Bacteria</taxon>
        <taxon>Pseudomonadati</taxon>
        <taxon>Pseudomonadota</taxon>
        <taxon>Alphaproteobacteria</taxon>
        <taxon>Hyphomicrobiales</taxon>
        <taxon>Nitrobacteraceae</taxon>
        <taxon>Undibacter</taxon>
    </lineage>
</organism>
<evidence type="ECO:0000313" key="2">
    <source>
        <dbReference type="Proteomes" id="UP000263993"/>
    </source>
</evidence>